<dbReference type="AntiFam" id="ANF00015">
    <property type="entry name" value="tRNA translation"/>
</dbReference>
<evidence type="ECO:0000313" key="1">
    <source>
        <dbReference type="EMBL" id="VXA57449.1"/>
    </source>
</evidence>
<dbReference type="AlphaFoldDB" id="A0A653K8W4"/>
<name>A0A653K8W4_9GAMM</name>
<proteinExistence type="predicted"/>
<dbReference type="EMBL" id="CABWKZ010000034">
    <property type="protein sequence ID" value="VXA57449.1"/>
    <property type="molecule type" value="Genomic_DNA"/>
</dbReference>
<sequence>MGFLAEFACLLIEKYLSDLKVSNKRKLVFDNKIKQVIIRNTKHRTLPEVVKLVDAADSKSAVRDDVSVRVRPSGPRFKDPKLVLKAWGFLMLIKKS</sequence>
<organism evidence="1 2">
    <name type="scientific">Acinetobacter proteolyticus</name>
    <dbReference type="NCBI Taxonomy" id="1776741"/>
    <lineage>
        <taxon>Bacteria</taxon>
        <taxon>Pseudomonadati</taxon>
        <taxon>Pseudomonadota</taxon>
        <taxon>Gammaproteobacteria</taxon>
        <taxon>Moraxellales</taxon>
        <taxon>Moraxellaceae</taxon>
        <taxon>Acinetobacter</taxon>
    </lineage>
</organism>
<dbReference type="Proteomes" id="UP000430404">
    <property type="component" value="Unassembled WGS sequence"/>
</dbReference>
<reference evidence="1 2" key="1">
    <citation type="submission" date="2019-10" db="EMBL/GenBank/DDBJ databases">
        <authorList>
            <person name="Karimi E."/>
        </authorList>
    </citation>
    <scope>NUCLEOTIDE SEQUENCE [LARGE SCALE GENOMIC DNA]</scope>
    <source>
        <strain evidence="1">Acinetobacter sp. 8BE</strain>
    </source>
</reference>
<protein>
    <submittedName>
        <fullName evidence="1">Uncharacterized protein</fullName>
    </submittedName>
</protein>
<gene>
    <name evidence="1" type="ORF">ACI8B_40074</name>
</gene>
<accession>A0A653K8W4</accession>
<evidence type="ECO:0000313" key="2">
    <source>
        <dbReference type="Proteomes" id="UP000430404"/>
    </source>
</evidence>